<dbReference type="Proteomes" id="UP000436801">
    <property type="component" value="Unassembled WGS sequence"/>
</dbReference>
<name>A0A1G7JGW5_9SPHN</name>
<dbReference type="SUPFAM" id="SSF56029">
    <property type="entry name" value="Monooxygenase (hydroxylase) regulatory protein"/>
    <property type="match status" value="1"/>
</dbReference>
<reference evidence="3 4" key="1">
    <citation type="submission" date="2016-10" db="EMBL/GenBank/DDBJ databases">
        <authorList>
            <person name="Varghese N."/>
            <person name="Submissions S."/>
        </authorList>
    </citation>
    <scope>NUCLEOTIDE SEQUENCE [LARGE SCALE GENOMIC DNA]</scope>
    <source>
        <strain evidence="3 4">S7-754</strain>
    </source>
</reference>
<gene>
    <name evidence="2" type="ORF">GQR91_09505</name>
    <name evidence="3" type="ORF">SAMN05216557_102633</name>
</gene>
<keyword evidence="3" id="KW-0560">Oxidoreductase</keyword>
<organism evidence="3 4">
    <name type="scientific">Sphingomonas carotinifaciens</name>
    <dbReference type="NCBI Taxonomy" id="1166323"/>
    <lineage>
        <taxon>Bacteria</taxon>
        <taxon>Pseudomonadati</taxon>
        <taxon>Pseudomonadota</taxon>
        <taxon>Alphaproteobacteria</taxon>
        <taxon>Sphingomonadales</taxon>
        <taxon>Sphingomonadaceae</taxon>
        <taxon>Sphingomonas</taxon>
    </lineage>
</organism>
<evidence type="ECO:0000313" key="5">
    <source>
        <dbReference type="Proteomes" id="UP000436801"/>
    </source>
</evidence>
<dbReference type="InterPro" id="IPR036889">
    <property type="entry name" value="mOase_MmoB_DmpM_sf"/>
</dbReference>
<dbReference type="GO" id="GO:0004497">
    <property type="term" value="F:monooxygenase activity"/>
    <property type="evidence" value="ECO:0007669"/>
    <property type="project" value="UniProtKB-KW"/>
</dbReference>
<reference evidence="2 5" key="2">
    <citation type="submission" date="2019-12" db="EMBL/GenBank/DDBJ databases">
        <authorList>
            <person name="Zheng J."/>
        </authorList>
    </citation>
    <scope>NUCLEOTIDE SEQUENCE [LARGE SCALE GENOMIC DNA]</scope>
    <source>
        <strain evidence="2 5">DSM 27347</strain>
    </source>
</reference>
<dbReference type="EMBL" id="WSUT01000005">
    <property type="protein sequence ID" value="MWC43885.1"/>
    <property type="molecule type" value="Genomic_DNA"/>
</dbReference>
<dbReference type="Proteomes" id="UP000323502">
    <property type="component" value="Unassembled WGS sequence"/>
</dbReference>
<dbReference type="Pfam" id="PF02406">
    <property type="entry name" value="MmoB_DmpM"/>
    <property type="match status" value="1"/>
</dbReference>
<keyword evidence="4" id="KW-1185">Reference proteome</keyword>
<dbReference type="EMBL" id="FNBI01000002">
    <property type="protein sequence ID" value="SDF24148.1"/>
    <property type="molecule type" value="Genomic_DNA"/>
</dbReference>
<dbReference type="InterPro" id="IPR003454">
    <property type="entry name" value="MOase_MmoB_DmpM"/>
</dbReference>
<protein>
    <submittedName>
        <fullName evidence="2 3">Monooxygenase</fullName>
    </submittedName>
</protein>
<evidence type="ECO:0000313" key="3">
    <source>
        <dbReference type="EMBL" id="SDF24148.1"/>
    </source>
</evidence>
<sequence>MTQPVSITLQNSQDGFAIAEAIMADNPGAERRSMPAMTKIDRPGRLEIKAASVSERLGRDWDPQEIHLSVISLSGSVDEDDDYFAVYWR</sequence>
<dbReference type="OrthoDB" id="9805636at2"/>
<comment type="similarity">
    <text evidence="1">Belongs to the TmoD/XamoD family.</text>
</comment>
<evidence type="ECO:0000313" key="4">
    <source>
        <dbReference type="Proteomes" id="UP000323502"/>
    </source>
</evidence>
<proteinExistence type="inferred from homology"/>
<evidence type="ECO:0000256" key="1">
    <source>
        <dbReference type="ARBA" id="ARBA00006313"/>
    </source>
</evidence>
<accession>A0A1G7JGW5</accession>
<dbReference type="RefSeq" id="WP_149681931.1">
    <property type="nucleotide sequence ID" value="NZ_FNBI01000002.1"/>
</dbReference>
<dbReference type="Gene3D" id="3.90.56.10">
    <property type="entry name" value="Monooxygenase component MmoB/DmpM"/>
    <property type="match status" value="1"/>
</dbReference>
<evidence type="ECO:0000313" key="2">
    <source>
        <dbReference type="EMBL" id="MWC43885.1"/>
    </source>
</evidence>
<dbReference type="AlphaFoldDB" id="A0A1G7JGW5"/>
<keyword evidence="3" id="KW-0503">Monooxygenase</keyword>